<sequence length="86" mass="9432">MVQPPVFCVDRKKSCGALETLRDQTMLPSLLSPDFHELIFIGENPETKATAGACTHSSALSAGFLLIHQFKQKGLSPLCSKMVHYI</sequence>
<proteinExistence type="predicted"/>
<evidence type="ECO:0000313" key="1">
    <source>
        <dbReference type="EMBL" id="MCJ8011621.1"/>
    </source>
</evidence>
<accession>A0A9X1WN91</accession>
<dbReference type="RefSeq" id="WP_244722872.1">
    <property type="nucleotide sequence ID" value="NZ_JALIRP010000002.1"/>
</dbReference>
<gene>
    <name evidence="1" type="ORF">MUG84_07635</name>
</gene>
<evidence type="ECO:0000313" key="2">
    <source>
        <dbReference type="Proteomes" id="UP001139347"/>
    </source>
</evidence>
<keyword evidence="2" id="KW-1185">Reference proteome</keyword>
<comment type="caution">
    <text evidence="1">The sequence shown here is derived from an EMBL/GenBank/DDBJ whole genome shotgun (WGS) entry which is preliminary data.</text>
</comment>
<reference evidence="1" key="1">
    <citation type="submission" date="2022-04" db="EMBL/GenBank/DDBJ databases">
        <title>Paenibacillus mangrovi sp. nov., a novel endophytic bacterium isolated from bark of Kandelia candel.</title>
        <authorList>
            <person name="Tuo L."/>
        </authorList>
    </citation>
    <scope>NUCLEOTIDE SEQUENCE</scope>
    <source>
        <strain evidence="1">KQZ6P-2</strain>
    </source>
</reference>
<dbReference type="AlphaFoldDB" id="A0A9X1WN91"/>
<dbReference type="EMBL" id="JALIRP010000002">
    <property type="protein sequence ID" value="MCJ8011621.1"/>
    <property type="molecule type" value="Genomic_DNA"/>
</dbReference>
<name>A0A9X1WN91_9BACL</name>
<organism evidence="1 2">
    <name type="scientific">Paenibacillus mangrovi</name>
    <dbReference type="NCBI Taxonomy" id="2931978"/>
    <lineage>
        <taxon>Bacteria</taxon>
        <taxon>Bacillati</taxon>
        <taxon>Bacillota</taxon>
        <taxon>Bacilli</taxon>
        <taxon>Bacillales</taxon>
        <taxon>Paenibacillaceae</taxon>
        <taxon>Paenibacillus</taxon>
    </lineage>
</organism>
<dbReference type="Proteomes" id="UP001139347">
    <property type="component" value="Unassembled WGS sequence"/>
</dbReference>
<protein>
    <submittedName>
        <fullName evidence="1">Uncharacterized protein</fullName>
    </submittedName>
</protein>